<proteinExistence type="predicted"/>
<dbReference type="EMBL" id="VDEQ01000353">
    <property type="protein sequence ID" value="MQS39629.1"/>
    <property type="molecule type" value="Genomic_DNA"/>
</dbReference>
<organism evidence="1 2">
    <name type="scientific">Streptomyces katsurahamanus</name>
    <dbReference type="NCBI Taxonomy" id="2577098"/>
    <lineage>
        <taxon>Bacteria</taxon>
        <taxon>Bacillati</taxon>
        <taxon>Actinomycetota</taxon>
        <taxon>Actinomycetes</taxon>
        <taxon>Kitasatosporales</taxon>
        <taxon>Streptomycetaceae</taxon>
        <taxon>Streptomyces</taxon>
    </lineage>
</organism>
<evidence type="ECO:0000313" key="2">
    <source>
        <dbReference type="Proteomes" id="UP000460558"/>
    </source>
</evidence>
<protein>
    <submittedName>
        <fullName evidence="1">Uncharacterized protein</fullName>
    </submittedName>
</protein>
<reference evidence="1 2" key="1">
    <citation type="submission" date="2019-06" db="EMBL/GenBank/DDBJ databases">
        <title>Comparative genomics and metabolomics analyses of clavulanic acid producing Streptomyces species provides insight into specialized metabolism and evolution of beta-lactam biosynthetic gene clusters.</title>
        <authorList>
            <person name="Moore M.A."/>
            <person name="Cruz-Morales P."/>
            <person name="Barona Gomez F."/>
            <person name="Kapil T."/>
        </authorList>
    </citation>
    <scope>NUCLEOTIDE SEQUENCE [LARGE SCALE GENOMIC DNA]</scope>
    <source>
        <strain evidence="1 2">T-272</strain>
    </source>
</reference>
<comment type="caution">
    <text evidence="1">The sequence shown here is derived from an EMBL/GenBank/DDBJ whole genome shotgun (WGS) entry which is preliminary data.</text>
</comment>
<name>A0ABW9P2I0_9ACTN</name>
<sequence>MTVPPEEPSATPPPAGGLIQSYRVDGRKLTLTFWGGVCADYRATAAESGDRVTVRIVAPEPEPGEVCIDLAKELTESVALDERLGDRRVVDAQTGTEVPAGR</sequence>
<evidence type="ECO:0000313" key="1">
    <source>
        <dbReference type="EMBL" id="MQS39629.1"/>
    </source>
</evidence>
<dbReference type="Proteomes" id="UP000460558">
    <property type="component" value="Unassembled WGS sequence"/>
</dbReference>
<keyword evidence="2" id="KW-1185">Reference proteome</keyword>
<gene>
    <name evidence="1" type="ORF">FFZ77_29810</name>
</gene>
<accession>A0ABW9P2I0</accession>